<dbReference type="InterPro" id="IPR039609">
    <property type="entry name" value="VQ_15/22"/>
</dbReference>
<comment type="caution">
    <text evidence="3">The sequence shown here is derived from an EMBL/GenBank/DDBJ whole genome shotgun (WGS) entry which is preliminary data.</text>
</comment>
<dbReference type="PANTHER" id="PTHR33179:SF4">
    <property type="entry name" value="VQ MOTIF-CONTAINING PROTEIN"/>
    <property type="match status" value="1"/>
</dbReference>
<name>A0A8J5C4W6_ZINOF</name>
<reference evidence="3 4" key="1">
    <citation type="submission" date="2020-08" db="EMBL/GenBank/DDBJ databases">
        <title>Plant Genome Project.</title>
        <authorList>
            <person name="Zhang R.-G."/>
        </authorList>
    </citation>
    <scope>NUCLEOTIDE SEQUENCE [LARGE SCALE GENOMIC DNA]</scope>
    <source>
        <tissue evidence="3">Rhizome</tissue>
    </source>
</reference>
<protein>
    <recommendedName>
        <fullName evidence="2">VQ domain-containing protein</fullName>
    </recommendedName>
</protein>
<dbReference type="InterPro" id="IPR008889">
    <property type="entry name" value="VQ"/>
</dbReference>
<accession>A0A8J5C4W6</accession>
<feature type="region of interest" description="Disordered" evidence="1">
    <location>
        <begin position="216"/>
        <end position="237"/>
    </location>
</feature>
<dbReference type="PANTHER" id="PTHR33179">
    <property type="entry name" value="VQ MOTIF-CONTAINING PROTEIN"/>
    <property type="match status" value="1"/>
</dbReference>
<dbReference type="AlphaFoldDB" id="A0A8J5C4W6"/>
<sequence length="237" mass="24582">MAPAPRSSRKRSRATRRAPTTVLTTDTSNFRAMVQEFTGIPAAPFAVPAAASSPFLRSRIDQLLHHSSSATAAAASPFLLGPFSHKPHSSPPFPIPIRNTPPLPPSLTLTIPASATVTAAATNSNSNQLTPNLHSLLQPPTPATFFTSDDFAALPQPPQAAIMLPDPAPSSWATVQFSGAGVSQPLIGAAGSCKSSYSSSAEPAAELIIREKKVDSEIAGKAGDGEADPSWIHSSSD</sequence>
<dbReference type="Pfam" id="PF05678">
    <property type="entry name" value="VQ"/>
    <property type="match status" value="1"/>
</dbReference>
<feature type="region of interest" description="Disordered" evidence="1">
    <location>
        <begin position="1"/>
        <end position="22"/>
    </location>
</feature>
<dbReference type="Proteomes" id="UP000734854">
    <property type="component" value="Unassembled WGS sequence"/>
</dbReference>
<organism evidence="3 4">
    <name type="scientific">Zingiber officinale</name>
    <name type="common">Ginger</name>
    <name type="synonym">Amomum zingiber</name>
    <dbReference type="NCBI Taxonomy" id="94328"/>
    <lineage>
        <taxon>Eukaryota</taxon>
        <taxon>Viridiplantae</taxon>
        <taxon>Streptophyta</taxon>
        <taxon>Embryophyta</taxon>
        <taxon>Tracheophyta</taxon>
        <taxon>Spermatophyta</taxon>
        <taxon>Magnoliopsida</taxon>
        <taxon>Liliopsida</taxon>
        <taxon>Zingiberales</taxon>
        <taxon>Zingiberaceae</taxon>
        <taxon>Zingiber</taxon>
    </lineage>
</organism>
<evidence type="ECO:0000313" key="3">
    <source>
        <dbReference type="EMBL" id="KAG6466742.1"/>
    </source>
</evidence>
<dbReference type="EMBL" id="JACMSC010000126">
    <property type="protein sequence ID" value="KAG6466742.1"/>
    <property type="molecule type" value="Genomic_DNA"/>
</dbReference>
<feature type="compositionally biased region" description="Basic residues" evidence="1">
    <location>
        <begin position="7"/>
        <end position="16"/>
    </location>
</feature>
<keyword evidence="4" id="KW-1185">Reference proteome</keyword>
<evidence type="ECO:0000313" key="4">
    <source>
        <dbReference type="Proteomes" id="UP000734854"/>
    </source>
</evidence>
<evidence type="ECO:0000259" key="2">
    <source>
        <dbReference type="Pfam" id="PF05678"/>
    </source>
</evidence>
<evidence type="ECO:0000256" key="1">
    <source>
        <dbReference type="SAM" id="MobiDB-lite"/>
    </source>
</evidence>
<proteinExistence type="predicted"/>
<gene>
    <name evidence="3" type="ORF">ZIOFF_075445</name>
</gene>
<feature type="domain" description="VQ" evidence="2">
    <location>
        <begin position="17"/>
        <end position="44"/>
    </location>
</feature>